<protein>
    <submittedName>
        <fullName evidence="9">MFS transporter</fullName>
    </submittedName>
</protein>
<dbReference type="PROSITE" id="PS50850">
    <property type="entry name" value="MFS"/>
    <property type="match status" value="1"/>
</dbReference>
<dbReference type="InterPro" id="IPR024989">
    <property type="entry name" value="MFS_assoc_dom"/>
</dbReference>
<feature type="transmembrane region" description="Helical" evidence="7">
    <location>
        <begin position="104"/>
        <end position="124"/>
    </location>
</feature>
<keyword evidence="6 7" id="KW-0472">Membrane</keyword>
<feature type="transmembrane region" description="Helical" evidence="7">
    <location>
        <begin position="277"/>
        <end position="294"/>
    </location>
</feature>
<feature type="transmembrane region" description="Helical" evidence="7">
    <location>
        <begin position="337"/>
        <end position="358"/>
    </location>
</feature>
<feature type="transmembrane region" description="Helical" evidence="7">
    <location>
        <begin position="21"/>
        <end position="40"/>
    </location>
</feature>
<comment type="caution">
    <text evidence="9">The sequence shown here is derived from an EMBL/GenBank/DDBJ whole genome shotgun (WGS) entry which is preliminary data.</text>
</comment>
<evidence type="ECO:0000256" key="3">
    <source>
        <dbReference type="ARBA" id="ARBA00022448"/>
    </source>
</evidence>
<dbReference type="RefSeq" id="WP_108534193.1">
    <property type="nucleotide sequence ID" value="NZ_PYHP01000077.1"/>
</dbReference>
<keyword evidence="5 7" id="KW-1133">Transmembrane helix</keyword>
<sequence length="398" mass="44470">MSFLILLTKARDNTMAMSYFLLFYFVIYMGNAIYGTYIPVYFQSIGATPTQIGALLSVGPFVAVLAQPLWGAVGDRARTKNAVLGWLIAGSGAMILLFPFSEAFLYLLIVVCLFTFFQTSIFALSDAITLEELEKHKRWSFGPIRLGGTIGFAVMSITFGWIAKDHIGYLFYAYALVMLVSLLLLAKFPKVSGYQSAGNKMQVWVLFKNRKLVTYLSINLVLQITMGYYYTFFPVYYKEMGGDSVLLGWSMVVSSLSEIPFLLFASKIMKRVRMTHILLLSSLAAMARWFIFSFTDNPYWVLPTQLLHGLIFILLTVTMAMYINQEVPKELKASGQTLNGLLNLGLARIIGSFLGGYASEAYGMRNVFMFNGWVAAACAAAIVIITLKQTRSERTLDA</sequence>
<accession>A0A2T6FV97</accession>
<feature type="transmembrane region" description="Helical" evidence="7">
    <location>
        <begin position="169"/>
        <end position="191"/>
    </location>
</feature>
<evidence type="ECO:0000313" key="10">
    <source>
        <dbReference type="Proteomes" id="UP000244184"/>
    </source>
</evidence>
<feature type="transmembrane region" description="Helical" evidence="7">
    <location>
        <begin position="82"/>
        <end position="98"/>
    </location>
</feature>
<dbReference type="SUPFAM" id="SSF103473">
    <property type="entry name" value="MFS general substrate transporter"/>
    <property type="match status" value="1"/>
</dbReference>
<evidence type="ECO:0000259" key="8">
    <source>
        <dbReference type="PROSITE" id="PS50850"/>
    </source>
</evidence>
<feature type="domain" description="Major facilitator superfamily (MFS) profile" evidence="8">
    <location>
        <begin position="203"/>
        <end position="398"/>
    </location>
</feature>
<feature type="transmembrane region" description="Helical" evidence="7">
    <location>
        <begin position="52"/>
        <end position="70"/>
    </location>
</feature>
<dbReference type="PIRSF" id="PIRSF004925">
    <property type="entry name" value="HcaT"/>
    <property type="match status" value="1"/>
</dbReference>
<dbReference type="PANTHER" id="PTHR16172:SF41">
    <property type="entry name" value="MAJOR FACILITATOR SUPERFAMILY DOMAIN-CONTAINING PROTEIN 6-LIKE"/>
    <property type="match status" value="1"/>
</dbReference>
<dbReference type="InterPro" id="IPR036259">
    <property type="entry name" value="MFS_trans_sf"/>
</dbReference>
<dbReference type="GO" id="GO:0022857">
    <property type="term" value="F:transmembrane transporter activity"/>
    <property type="evidence" value="ECO:0007669"/>
    <property type="project" value="InterPro"/>
</dbReference>
<dbReference type="Pfam" id="PF12832">
    <property type="entry name" value="MFS_1_like"/>
    <property type="match status" value="1"/>
</dbReference>
<comment type="subcellular location">
    <subcellularLocation>
        <location evidence="1">Cell membrane</location>
        <topology evidence="1">Multi-pass membrane protein</topology>
    </subcellularLocation>
</comment>
<evidence type="ECO:0000256" key="7">
    <source>
        <dbReference type="SAM" id="Phobius"/>
    </source>
</evidence>
<keyword evidence="4 7" id="KW-0812">Transmembrane</keyword>
<evidence type="ECO:0000256" key="1">
    <source>
        <dbReference type="ARBA" id="ARBA00004651"/>
    </source>
</evidence>
<evidence type="ECO:0000256" key="4">
    <source>
        <dbReference type="ARBA" id="ARBA00022692"/>
    </source>
</evidence>
<comment type="similarity">
    <text evidence="2">Belongs to the major facilitator superfamily. MFSD6 family.</text>
</comment>
<feature type="transmembrane region" description="Helical" evidence="7">
    <location>
        <begin position="212"/>
        <end position="233"/>
    </location>
</feature>
<reference evidence="9 10" key="1">
    <citation type="submission" date="2018-03" db="EMBL/GenBank/DDBJ databases">
        <title>Genome sequence of Paenibacillus elgii strain AC13 an antimicrobial compound producing bacteria.</title>
        <authorList>
            <person name="Kurokawa A.S."/>
            <person name="Araujo J.F."/>
            <person name="Costa R.A."/>
            <person name="Ortega D.B."/>
            <person name="Pires A.S."/>
            <person name="Pappas G.J.Jr."/>
            <person name="Franco O.L."/>
            <person name="Barreto C."/>
            <person name="Magalhaes B.S."/>
            <person name="Kruger R.H."/>
        </authorList>
    </citation>
    <scope>NUCLEOTIDE SEQUENCE [LARGE SCALE GENOMIC DNA]</scope>
    <source>
        <strain evidence="9 10">AC13</strain>
    </source>
</reference>
<name>A0A2T6FV97_9BACL</name>
<feature type="transmembrane region" description="Helical" evidence="7">
    <location>
        <begin position="306"/>
        <end position="325"/>
    </location>
</feature>
<feature type="transmembrane region" description="Helical" evidence="7">
    <location>
        <begin position="245"/>
        <end position="265"/>
    </location>
</feature>
<feature type="transmembrane region" description="Helical" evidence="7">
    <location>
        <begin position="370"/>
        <end position="387"/>
    </location>
</feature>
<gene>
    <name evidence="9" type="ORF">C8Z91_28100</name>
</gene>
<keyword evidence="3" id="KW-0813">Transport</keyword>
<dbReference type="AlphaFoldDB" id="A0A2T6FV97"/>
<dbReference type="Gene3D" id="1.20.1250.20">
    <property type="entry name" value="MFS general substrate transporter like domains"/>
    <property type="match status" value="2"/>
</dbReference>
<dbReference type="EMBL" id="PYHP01000077">
    <property type="protein sequence ID" value="PUA35839.1"/>
    <property type="molecule type" value="Genomic_DNA"/>
</dbReference>
<proteinExistence type="inferred from homology"/>
<dbReference type="Proteomes" id="UP000244184">
    <property type="component" value="Unassembled WGS sequence"/>
</dbReference>
<evidence type="ECO:0000313" key="9">
    <source>
        <dbReference type="EMBL" id="PUA35839.1"/>
    </source>
</evidence>
<evidence type="ECO:0000256" key="5">
    <source>
        <dbReference type="ARBA" id="ARBA00022989"/>
    </source>
</evidence>
<dbReference type="GO" id="GO:0005886">
    <property type="term" value="C:plasma membrane"/>
    <property type="evidence" value="ECO:0007669"/>
    <property type="project" value="UniProtKB-SubCell"/>
</dbReference>
<feature type="transmembrane region" description="Helical" evidence="7">
    <location>
        <begin position="144"/>
        <end position="163"/>
    </location>
</feature>
<dbReference type="InterPro" id="IPR051717">
    <property type="entry name" value="MFS_MFSD6"/>
</dbReference>
<dbReference type="InterPro" id="IPR020846">
    <property type="entry name" value="MFS_dom"/>
</dbReference>
<dbReference type="InterPro" id="IPR026032">
    <property type="entry name" value="HcaT-like"/>
</dbReference>
<evidence type="ECO:0000256" key="6">
    <source>
        <dbReference type="ARBA" id="ARBA00023136"/>
    </source>
</evidence>
<organism evidence="9 10">
    <name type="scientific">Paenibacillus elgii</name>
    <dbReference type="NCBI Taxonomy" id="189691"/>
    <lineage>
        <taxon>Bacteria</taxon>
        <taxon>Bacillati</taxon>
        <taxon>Bacillota</taxon>
        <taxon>Bacilli</taxon>
        <taxon>Bacillales</taxon>
        <taxon>Paenibacillaceae</taxon>
        <taxon>Paenibacillus</taxon>
    </lineage>
</organism>
<evidence type="ECO:0000256" key="2">
    <source>
        <dbReference type="ARBA" id="ARBA00005241"/>
    </source>
</evidence>
<dbReference type="PANTHER" id="PTHR16172">
    <property type="entry name" value="MAJOR FACILITATOR SUPERFAMILY DOMAIN-CONTAINING PROTEIN 6-LIKE"/>
    <property type="match status" value="1"/>
</dbReference>